<dbReference type="InterPro" id="IPR050601">
    <property type="entry name" value="CPA3_antiporter_subunitC"/>
</dbReference>
<feature type="transmembrane region" description="Helical" evidence="7">
    <location>
        <begin position="6"/>
        <end position="24"/>
    </location>
</feature>
<dbReference type="RefSeq" id="WP_185047265.1">
    <property type="nucleotide sequence ID" value="NZ_BAABIX010000051.1"/>
</dbReference>
<dbReference type="Pfam" id="PF00420">
    <property type="entry name" value="Oxidored_q2"/>
    <property type="match status" value="1"/>
</dbReference>
<gene>
    <name evidence="8" type="ORF">HNP84_000042</name>
</gene>
<evidence type="ECO:0000313" key="9">
    <source>
        <dbReference type="Proteomes" id="UP000578449"/>
    </source>
</evidence>
<keyword evidence="4 7" id="KW-0812">Transmembrane</keyword>
<evidence type="ECO:0000256" key="5">
    <source>
        <dbReference type="ARBA" id="ARBA00022989"/>
    </source>
</evidence>
<evidence type="ECO:0000313" key="8">
    <source>
        <dbReference type="EMBL" id="MBB5130354.1"/>
    </source>
</evidence>
<dbReference type="PANTHER" id="PTHR34583:SF2">
    <property type="entry name" value="ANTIPORTER SUBUNIT MNHC2-RELATED"/>
    <property type="match status" value="1"/>
</dbReference>
<protein>
    <submittedName>
        <fullName evidence="8">Multicomponent Na+:H+ antiporter subunit C</fullName>
    </submittedName>
</protein>
<accession>A0A840NPA8</accession>
<evidence type="ECO:0000256" key="4">
    <source>
        <dbReference type="ARBA" id="ARBA00022692"/>
    </source>
</evidence>
<keyword evidence="5 7" id="KW-1133">Transmembrane helix</keyword>
<dbReference type="EMBL" id="JACHGN010000001">
    <property type="protein sequence ID" value="MBB5130354.1"/>
    <property type="molecule type" value="Genomic_DNA"/>
</dbReference>
<evidence type="ECO:0000256" key="7">
    <source>
        <dbReference type="SAM" id="Phobius"/>
    </source>
</evidence>
<dbReference type="GO" id="GO:0005886">
    <property type="term" value="C:plasma membrane"/>
    <property type="evidence" value="ECO:0007669"/>
    <property type="project" value="UniProtKB-SubCell"/>
</dbReference>
<comment type="caution">
    <text evidence="8">The sequence shown here is derived from an EMBL/GenBank/DDBJ whole genome shotgun (WGS) entry which is preliminary data.</text>
</comment>
<evidence type="ECO:0000256" key="6">
    <source>
        <dbReference type="ARBA" id="ARBA00023136"/>
    </source>
</evidence>
<reference evidence="8 9" key="1">
    <citation type="submission" date="2020-08" db="EMBL/GenBank/DDBJ databases">
        <title>Genomic Encyclopedia of Type Strains, Phase IV (KMG-IV): sequencing the most valuable type-strain genomes for metagenomic binning, comparative biology and taxonomic classification.</title>
        <authorList>
            <person name="Goeker M."/>
        </authorList>
    </citation>
    <scope>NUCLEOTIDE SEQUENCE [LARGE SCALE GENOMIC DNA]</scope>
    <source>
        <strain evidence="8 9">DSM 45615</strain>
    </source>
</reference>
<dbReference type="InterPro" id="IPR039428">
    <property type="entry name" value="NUOK/Mnh_C1-like"/>
</dbReference>
<dbReference type="Proteomes" id="UP000578449">
    <property type="component" value="Unassembled WGS sequence"/>
</dbReference>
<comment type="subcellular location">
    <subcellularLocation>
        <location evidence="1">Cell membrane</location>
        <topology evidence="1">Multi-pass membrane protein</topology>
    </subcellularLocation>
</comment>
<feature type="transmembrane region" description="Helical" evidence="7">
    <location>
        <begin position="71"/>
        <end position="94"/>
    </location>
</feature>
<keyword evidence="3" id="KW-1003">Cell membrane</keyword>
<organism evidence="8 9">
    <name type="scientific">Thermocatellispora tengchongensis</name>
    <dbReference type="NCBI Taxonomy" id="1073253"/>
    <lineage>
        <taxon>Bacteria</taxon>
        <taxon>Bacillati</taxon>
        <taxon>Actinomycetota</taxon>
        <taxon>Actinomycetes</taxon>
        <taxon>Streptosporangiales</taxon>
        <taxon>Streptosporangiaceae</taxon>
        <taxon>Thermocatellispora</taxon>
    </lineage>
</organism>
<evidence type="ECO:0000256" key="1">
    <source>
        <dbReference type="ARBA" id="ARBA00004651"/>
    </source>
</evidence>
<keyword evidence="6 7" id="KW-0472">Membrane</keyword>
<proteinExistence type="inferred from homology"/>
<dbReference type="Gene3D" id="1.10.287.3510">
    <property type="match status" value="1"/>
</dbReference>
<evidence type="ECO:0000256" key="3">
    <source>
        <dbReference type="ARBA" id="ARBA00022475"/>
    </source>
</evidence>
<dbReference type="AlphaFoldDB" id="A0A840NPA8"/>
<dbReference type="PANTHER" id="PTHR34583">
    <property type="entry name" value="ANTIPORTER SUBUNIT MNHC2-RELATED"/>
    <property type="match status" value="1"/>
</dbReference>
<dbReference type="NCBIfam" id="NF005929">
    <property type="entry name" value="PRK07946.1"/>
    <property type="match status" value="1"/>
</dbReference>
<feature type="transmembrane region" description="Helical" evidence="7">
    <location>
        <begin position="31"/>
        <end position="51"/>
    </location>
</feature>
<comment type="similarity">
    <text evidence="2">Belongs to the CPA3 antiporters (TC 2.A.63) subunit C family.</text>
</comment>
<evidence type="ECO:0000256" key="2">
    <source>
        <dbReference type="ARBA" id="ARBA00010388"/>
    </source>
</evidence>
<keyword evidence="9" id="KW-1185">Reference proteome</keyword>
<sequence length="195" mass="21617">MSGTAVALLVAIAALVSCGVFLILERSLTRIILGVILLGNGVNLFILAAGGPPGGAPLLGVTPVPQMGDPLPQVMVLTAIVITLALVAFLLSLVHRGRQLTGDDEVRDDEEDRRVIARAEREMAWGRIAEETARVRRIEAERGRRAGRRARRELRAAVREERREIRRRLRAEWERQMAADDPDRAIDTTMEEDTR</sequence>
<name>A0A840NPA8_9ACTN</name>